<reference evidence="1" key="2">
    <citation type="journal article" date="2022" name="New Phytol.">
        <title>Evolutionary transition to the ectomycorrhizal habit in the genomes of a hyperdiverse lineage of mushroom-forming fungi.</title>
        <authorList>
            <person name="Looney B."/>
            <person name="Miyauchi S."/>
            <person name="Morin E."/>
            <person name="Drula E."/>
            <person name="Courty P.E."/>
            <person name="Kohler A."/>
            <person name="Kuo A."/>
            <person name="LaButti K."/>
            <person name="Pangilinan J."/>
            <person name="Lipzen A."/>
            <person name="Riley R."/>
            <person name="Andreopoulos W."/>
            <person name="He G."/>
            <person name="Johnson J."/>
            <person name="Nolan M."/>
            <person name="Tritt A."/>
            <person name="Barry K.W."/>
            <person name="Grigoriev I.V."/>
            <person name="Nagy L.G."/>
            <person name="Hibbett D."/>
            <person name="Henrissat B."/>
            <person name="Matheny P.B."/>
            <person name="Labbe J."/>
            <person name="Martin F.M."/>
        </authorList>
    </citation>
    <scope>NUCLEOTIDE SEQUENCE</scope>
    <source>
        <strain evidence="1">HHB10654</strain>
    </source>
</reference>
<organism evidence="1 2">
    <name type="scientific">Artomyces pyxidatus</name>
    <dbReference type="NCBI Taxonomy" id="48021"/>
    <lineage>
        <taxon>Eukaryota</taxon>
        <taxon>Fungi</taxon>
        <taxon>Dikarya</taxon>
        <taxon>Basidiomycota</taxon>
        <taxon>Agaricomycotina</taxon>
        <taxon>Agaricomycetes</taxon>
        <taxon>Russulales</taxon>
        <taxon>Auriscalpiaceae</taxon>
        <taxon>Artomyces</taxon>
    </lineage>
</organism>
<proteinExistence type="predicted"/>
<keyword evidence="2" id="KW-1185">Reference proteome</keyword>
<sequence length="142" mass="15969">MGRYGQTRADPGSCQLPIPAHKMRPTHIEDMGICGHIMGTYGLVWVLCAVGWFESYIFLSIICAHSPLRYSEIYIYFNKPSNLHTQIDYRRPFRVAPLLSGLVRTPTASNHPASHTNGNLEYLIREVAMATVNARSGVRRGH</sequence>
<dbReference type="EMBL" id="MU277210">
    <property type="protein sequence ID" value="KAI0061931.1"/>
    <property type="molecule type" value="Genomic_DNA"/>
</dbReference>
<evidence type="ECO:0000313" key="2">
    <source>
        <dbReference type="Proteomes" id="UP000814140"/>
    </source>
</evidence>
<gene>
    <name evidence="1" type="ORF">BV25DRAFT_716002</name>
</gene>
<protein>
    <submittedName>
        <fullName evidence="1">Uncharacterized protein</fullName>
    </submittedName>
</protein>
<accession>A0ACB8T1B5</accession>
<dbReference type="Proteomes" id="UP000814140">
    <property type="component" value="Unassembled WGS sequence"/>
</dbReference>
<reference evidence="1" key="1">
    <citation type="submission" date="2021-03" db="EMBL/GenBank/DDBJ databases">
        <authorList>
            <consortium name="DOE Joint Genome Institute"/>
            <person name="Ahrendt S."/>
            <person name="Looney B.P."/>
            <person name="Miyauchi S."/>
            <person name="Morin E."/>
            <person name="Drula E."/>
            <person name="Courty P.E."/>
            <person name="Chicoki N."/>
            <person name="Fauchery L."/>
            <person name="Kohler A."/>
            <person name="Kuo A."/>
            <person name="Labutti K."/>
            <person name="Pangilinan J."/>
            <person name="Lipzen A."/>
            <person name="Riley R."/>
            <person name="Andreopoulos W."/>
            <person name="He G."/>
            <person name="Johnson J."/>
            <person name="Barry K.W."/>
            <person name="Grigoriev I.V."/>
            <person name="Nagy L."/>
            <person name="Hibbett D."/>
            <person name="Henrissat B."/>
            <person name="Matheny P.B."/>
            <person name="Labbe J."/>
            <person name="Martin F."/>
        </authorList>
    </citation>
    <scope>NUCLEOTIDE SEQUENCE</scope>
    <source>
        <strain evidence="1">HHB10654</strain>
    </source>
</reference>
<name>A0ACB8T1B5_9AGAM</name>
<comment type="caution">
    <text evidence="1">The sequence shown here is derived from an EMBL/GenBank/DDBJ whole genome shotgun (WGS) entry which is preliminary data.</text>
</comment>
<evidence type="ECO:0000313" key="1">
    <source>
        <dbReference type="EMBL" id="KAI0061931.1"/>
    </source>
</evidence>